<dbReference type="PROSITE" id="PS51502">
    <property type="entry name" value="S_R_A_B_BARREL"/>
    <property type="match status" value="1"/>
</dbReference>
<protein>
    <submittedName>
        <fullName evidence="3">Dabb family protein</fullName>
    </submittedName>
</protein>
<evidence type="ECO:0000256" key="1">
    <source>
        <dbReference type="SAM" id="MobiDB-lite"/>
    </source>
</evidence>
<feature type="region of interest" description="Disordered" evidence="1">
    <location>
        <begin position="92"/>
        <end position="114"/>
    </location>
</feature>
<gene>
    <name evidence="3" type="ORF">P5G52_03265</name>
</gene>
<evidence type="ECO:0000313" key="4">
    <source>
        <dbReference type="Proteomes" id="UP001174209"/>
    </source>
</evidence>
<feature type="region of interest" description="Disordered" evidence="1">
    <location>
        <begin position="1"/>
        <end position="25"/>
    </location>
</feature>
<accession>A0ABT8JYF0</accession>
<dbReference type="Proteomes" id="UP001174209">
    <property type="component" value="Unassembled WGS sequence"/>
</dbReference>
<dbReference type="Gene3D" id="3.30.70.100">
    <property type="match status" value="1"/>
</dbReference>
<dbReference type="EMBL" id="JAROCG010000001">
    <property type="protein sequence ID" value="MDN4609877.1"/>
    <property type="molecule type" value="Genomic_DNA"/>
</dbReference>
<organism evidence="3 4">
    <name type="scientific">Arthrobacter burdickii</name>
    <dbReference type="NCBI Taxonomy" id="3035920"/>
    <lineage>
        <taxon>Bacteria</taxon>
        <taxon>Bacillati</taxon>
        <taxon>Actinomycetota</taxon>
        <taxon>Actinomycetes</taxon>
        <taxon>Micrococcales</taxon>
        <taxon>Micrococcaceae</taxon>
        <taxon>Arthrobacter</taxon>
    </lineage>
</organism>
<dbReference type="SUPFAM" id="SSF54909">
    <property type="entry name" value="Dimeric alpha+beta barrel"/>
    <property type="match status" value="1"/>
</dbReference>
<proteinExistence type="predicted"/>
<evidence type="ECO:0000313" key="3">
    <source>
        <dbReference type="EMBL" id="MDN4609877.1"/>
    </source>
</evidence>
<dbReference type="InterPro" id="IPR013097">
    <property type="entry name" value="Dabb"/>
</dbReference>
<feature type="domain" description="Stress-response A/B barrel" evidence="2">
    <location>
        <begin position="1"/>
        <end position="87"/>
    </location>
</feature>
<comment type="caution">
    <text evidence="3">The sequence shown here is derived from an EMBL/GenBank/DDBJ whole genome shotgun (WGS) entry which is preliminary data.</text>
</comment>
<feature type="compositionally biased region" description="Polar residues" evidence="1">
    <location>
        <begin position="12"/>
        <end position="24"/>
    </location>
</feature>
<sequence>MPSERPCGTGGPTFSASSRAQTSFEGRGQGFQHAFIVSFASQGDRNYYVGEPWITDPAFYDPMHHAFKSFVTALLSDQEGSVVVFDFSLKQTSDPHTAATGSKIPDDEYLPGRS</sequence>
<dbReference type="InterPro" id="IPR011008">
    <property type="entry name" value="Dimeric_a/b-barrel"/>
</dbReference>
<evidence type="ECO:0000259" key="2">
    <source>
        <dbReference type="PROSITE" id="PS51502"/>
    </source>
</evidence>
<name>A0ABT8JYF0_9MICC</name>
<dbReference type="RefSeq" id="WP_301224633.1">
    <property type="nucleotide sequence ID" value="NZ_JAROCG010000001.1"/>
</dbReference>
<dbReference type="Pfam" id="PF07876">
    <property type="entry name" value="Dabb"/>
    <property type="match status" value="1"/>
</dbReference>
<keyword evidence="4" id="KW-1185">Reference proteome</keyword>
<reference evidence="3" key="1">
    <citation type="submission" date="2023-06" db="EMBL/GenBank/DDBJ databases">
        <title>MT1 and MT2 Draft Genomes of Novel Species.</title>
        <authorList>
            <person name="Venkateswaran K."/>
        </authorList>
    </citation>
    <scope>NUCLEOTIDE SEQUENCE</scope>
    <source>
        <strain evidence="3">IIF3SC-B10</strain>
    </source>
</reference>